<reference evidence="1 2" key="1">
    <citation type="journal article" date="2008" name="Nature">
        <title>The Trichoplax genome and the nature of placozoans.</title>
        <authorList>
            <person name="Srivastava M."/>
            <person name="Begovic E."/>
            <person name="Chapman J."/>
            <person name="Putnam N.H."/>
            <person name="Hellsten U."/>
            <person name="Kawashima T."/>
            <person name="Kuo A."/>
            <person name="Mitros T."/>
            <person name="Salamov A."/>
            <person name="Carpenter M.L."/>
            <person name="Signorovitch A.Y."/>
            <person name="Moreno M.A."/>
            <person name="Kamm K."/>
            <person name="Grimwood J."/>
            <person name="Schmutz J."/>
            <person name="Shapiro H."/>
            <person name="Grigoriev I.V."/>
            <person name="Buss L.W."/>
            <person name="Schierwater B."/>
            <person name="Dellaporta S.L."/>
            <person name="Rokhsar D.S."/>
        </authorList>
    </citation>
    <scope>NUCLEOTIDE SEQUENCE [LARGE SCALE GENOMIC DNA]</scope>
    <source>
        <strain evidence="1 2">Grell-BS-1999</strain>
    </source>
</reference>
<gene>
    <name evidence="1" type="ORF">TRIADDRAFT_57335</name>
</gene>
<dbReference type="Proteomes" id="UP000009022">
    <property type="component" value="Unassembled WGS sequence"/>
</dbReference>
<dbReference type="KEGG" id="tad:TRIADDRAFT_57335"/>
<proteinExistence type="predicted"/>
<protein>
    <recommendedName>
        <fullName evidence="3">WW domain-containing protein</fullName>
    </recommendedName>
</protein>
<dbReference type="CTD" id="6754525"/>
<evidence type="ECO:0000313" key="2">
    <source>
        <dbReference type="Proteomes" id="UP000009022"/>
    </source>
</evidence>
<evidence type="ECO:0008006" key="3">
    <source>
        <dbReference type="Google" id="ProtNLM"/>
    </source>
</evidence>
<sequence>MVDDDLQKIAENKALQMVYNQIRVRAHTGALYLGQGGCWITDTKSENADDDQSTNSSIDKAFYENILIKEALTEAWLYNIQDRSDEINLKDLTKILNWDKLELNLNEATIISIYEELPKDKTGNSVLVKNFLSKIKAAMQTAYVTNNENETYHWRKMWSQKTGQFYFNLRTGCCQYAEPRA</sequence>
<dbReference type="GeneID" id="6754525"/>
<dbReference type="InParanoid" id="B3RZ57"/>
<keyword evidence="2" id="KW-1185">Reference proteome</keyword>
<organism evidence="1 2">
    <name type="scientific">Trichoplax adhaerens</name>
    <name type="common">Trichoplax reptans</name>
    <dbReference type="NCBI Taxonomy" id="10228"/>
    <lineage>
        <taxon>Eukaryota</taxon>
        <taxon>Metazoa</taxon>
        <taxon>Placozoa</taxon>
        <taxon>Uniplacotomia</taxon>
        <taxon>Trichoplacea</taxon>
        <taxon>Trichoplacidae</taxon>
        <taxon>Trichoplax</taxon>
    </lineage>
</organism>
<accession>B3RZ57</accession>
<dbReference type="AlphaFoldDB" id="B3RZ57"/>
<evidence type="ECO:0000313" key="1">
    <source>
        <dbReference type="EMBL" id="EDV23786.1"/>
    </source>
</evidence>
<name>B3RZ57_TRIAD</name>
<dbReference type="HOGENOM" id="CLU_1490884_0_0_1"/>
<dbReference type="EMBL" id="DS985246">
    <property type="protein sequence ID" value="EDV23786.1"/>
    <property type="molecule type" value="Genomic_DNA"/>
</dbReference>
<dbReference type="RefSeq" id="XP_002113312.1">
    <property type="nucleotide sequence ID" value="XM_002113276.1"/>
</dbReference>